<dbReference type="Proteomes" id="UP000594638">
    <property type="component" value="Unassembled WGS sequence"/>
</dbReference>
<evidence type="ECO:0000313" key="3">
    <source>
        <dbReference type="Proteomes" id="UP000594638"/>
    </source>
</evidence>
<dbReference type="Gramene" id="OE9A033716T1">
    <property type="protein sequence ID" value="OE9A033716C1"/>
    <property type="gene ID" value="OE9A033716"/>
</dbReference>
<feature type="active site" description="Nucleophile" evidence="1">
    <location>
        <position position="131"/>
    </location>
</feature>
<dbReference type="GO" id="GO:0009264">
    <property type="term" value="P:deoxyribonucleotide catabolic process"/>
    <property type="evidence" value="ECO:0007669"/>
    <property type="project" value="InterPro"/>
</dbReference>
<proteinExistence type="predicted"/>
<dbReference type="InterPro" id="IPR023214">
    <property type="entry name" value="HAD_sf"/>
</dbReference>
<evidence type="ECO:0000313" key="2">
    <source>
        <dbReference type="EMBL" id="CAA2961196.1"/>
    </source>
</evidence>
<feature type="active site" description="Proton donor" evidence="1">
    <location>
        <position position="133"/>
    </location>
</feature>
<dbReference type="SUPFAM" id="SSF56784">
    <property type="entry name" value="HAD-like"/>
    <property type="match status" value="1"/>
</dbReference>
<dbReference type="InterPro" id="IPR036412">
    <property type="entry name" value="HAD-like_sf"/>
</dbReference>
<dbReference type="PANTHER" id="PTHR35134">
    <property type="entry name" value="NUCLEOTIDASE YQFW-RELATED"/>
    <property type="match status" value="1"/>
</dbReference>
<organism evidence="2 3">
    <name type="scientific">Olea europaea subsp. europaea</name>
    <dbReference type="NCBI Taxonomy" id="158383"/>
    <lineage>
        <taxon>Eukaryota</taxon>
        <taxon>Viridiplantae</taxon>
        <taxon>Streptophyta</taxon>
        <taxon>Embryophyta</taxon>
        <taxon>Tracheophyta</taxon>
        <taxon>Spermatophyta</taxon>
        <taxon>Magnoliopsida</taxon>
        <taxon>eudicotyledons</taxon>
        <taxon>Gunneridae</taxon>
        <taxon>Pentapetalae</taxon>
        <taxon>asterids</taxon>
        <taxon>lamiids</taxon>
        <taxon>Lamiales</taxon>
        <taxon>Oleaceae</taxon>
        <taxon>Oleeae</taxon>
        <taxon>Olea</taxon>
    </lineage>
</organism>
<reference evidence="2 3" key="1">
    <citation type="submission" date="2019-12" db="EMBL/GenBank/DDBJ databases">
        <authorList>
            <person name="Alioto T."/>
            <person name="Alioto T."/>
            <person name="Gomez Garrido J."/>
        </authorList>
    </citation>
    <scope>NUCLEOTIDE SEQUENCE [LARGE SCALE GENOMIC DNA]</scope>
</reference>
<dbReference type="AlphaFoldDB" id="A0A8S0Q7Z0"/>
<accession>A0A8S0Q7Z0</accession>
<dbReference type="InterPro" id="IPR052419">
    <property type="entry name" value="5_3-deoxyribonucleotidase-like"/>
</dbReference>
<dbReference type="Gene3D" id="3.40.50.1000">
    <property type="entry name" value="HAD superfamily/HAD-like"/>
    <property type="match status" value="1"/>
</dbReference>
<protein>
    <submittedName>
        <fullName evidence="2">Uncharacterized protein</fullName>
    </submittedName>
</protein>
<dbReference type="EMBL" id="CACTIH010000511">
    <property type="protein sequence ID" value="CAA2961196.1"/>
    <property type="molecule type" value="Genomic_DNA"/>
</dbReference>
<dbReference type="Pfam" id="PF06941">
    <property type="entry name" value="NT5C"/>
    <property type="match status" value="1"/>
</dbReference>
<comment type="caution">
    <text evidence="2">The sequence shown here is derived from an EMBL/GenBank/DDBJ whole genome shotgun (WGS) entry which is preliminary data.</text>
</comment>
<keyword evidence="3" id="KW-1185">Reference proteome</keyword>
<dbReference type="InterPro" id="IPR010708">
    <property type="entry name" value="5'(3')-deoxyribonucleotidase"/>
</dbReference>
<gene>
    <name evidence="2" type="ORF">OLEA9_A033716</name>
</gene>
<sequence length="327" mass="37301">MAATSNFLVGQRDFKMLCFTRVFIRMSNSPRVLRFKGNCSEYYSNSLMNNKFVTKRKSYGVQLQNVKAYAPCMLPLLHDSEEAVTVEDPHNGLNSWDFNGTCDEGSGGSNRGSSTGLGDQDFPKKIMIAVDVDEVLGNFISAINLFIAKRYSLRYSVSEYYVYEFFKVWNCSREEADILVHKFFKTPYFKKGIRPIPGALKALRNLSKFCNLSVVTSRQNAIKEDTIAWIEKHYPGLFQGIHFGNHFALEGLERPKSDICKSLGAKVLIDDNPRYAIECADAGIWVLLFDHENSYPWCKTNSVNQHPLITKVNNWKEVQRLVLRLVS</sequence>
<dbReference type="OrthoDB" id="10248475at2759"/>
<name>A0A8S0Q7Z0_OLEEU</name>
<evidence type="ECO:0000256" key="1">
    <source>
        <dbReference type="PIRSR" id="PIRSR610708-1"/>
    </source>
</evidence>
<dbReference type="GO" id="GO:0008253">
    <property type="term" value="F:5'-nucleotidase activity"/>
    <property type="evidence" value="ECO:0007669"/>
    <property type="project" value="InterPro"/>
</dbReference>
<dbReference type="PANTHER" id="PTHR35134:SF2">
    <property type="entry name" value="NUCLEOTIDASE YQFW-RELATED"/>
    <property type="match status" value="1"/>
</dbReference>